<feature type="compositionally biased region" description="Pro residues" evidence="1">
    <location>
        <begin position="1"/>
        <end position="13"/>
    </location>
</feature>
<feature type="region of interest" description="Disordered" evidence="1">
    <location>
        <begin position="1"/>
        <end position="54"/>
    </location>
</feature>
<keyword evidence="3" id="KW-1185">Reference proteome</keyword>
<reference evidence="2" key="1">
    <citation type="journal article" date="2020" name="Stud. Mycol.">
        <title>101 Dothideomycetes genomes: a test case for predicting lifestyles and emergence of pathogens.</title>
        <authorList>
            <person name="Haridas S."/>
            <person name="Albert R."/>
            <person name="Binder M."/>
            <person name="Bloem J."/>
            <person name="Labutti K."/>
            <person name="Salamov A."/>
            <person name="Andreopoulos B."/>
            <person name="Baker S."/>
            <person name="Barry K."/>
            <person name="Bills G."/>
            <person name="Bluhm B."/>
            <person name="Cannon C."/>
            <person name="Castanera R."/>
            <person name="Culley D."/>
            <person name="Daum C."/>
            <person name="Ezra D."/>
            <person name="Gonzalez J."/>
            <person name="Henrissat B."/>
            <person name="Kuo A."/>
            <person name="Liang C."/>
            <person name="Lipzen A."/>
            <person name="Lutzoni F."/>
            <person name="Magnuson J."/>
            <person name="Mondo S."/>
            <person name="Nolan M."/>
            <person name="Ohm R."/>
            <person name="Pangilinan J."/>
            <person name="Park H.-J."/>
            <person name="Ramirez L."/>
            <person name="Alfaro M."/>
            <person name="Sun H."/>
            <person name="Tritt A."/>
            <person name="Yoshinaga Y."/>
            <person name="Zwiers L.-H."/>
            <person name="Turgeon B."/>
            <person name="Goodwin S."/>
            <person name="Spatafora J."/>
            <person name="Crous P."/>
            <person name="Grigoriev I."/>
        </authorList>
    </citation>
    <scope>NUCLEOTIDE SEQUENCE</scope>
    <source>
        <strain evidence="2">SCOH1-5</strain>
    </source>
</reference>
<feature type="non-terminal residue" evidence="2">
    <location>
        <position position="125"/>
    </location>
</feature>
<sequence>METPPSPPSPPPRFSVSEAATPRFTEHINDSPPYQQYQNFDAQDTGVPRYGSDAGTIFDRRLSKKDRPYSPSELDDMPMAEAYLGTNQSEKEVVIPPIAPEPSHQQTDNTIRPRRKRICGIPAIL</sequence>
<feature type="compositionally biased region" description="Polar residues" evidence="1">
    <location>
        <begin position="32"/>
        <end position="42"/>
    </location>
</feature>
<evidence type="ECO:0000256" key="1">
    <source>
        <dbReference type="SAM" id="MobiDB-lite"/>
    </source>
</evidence>
<name>A0A6A6FKI2_9PEZI</name>
<dbReference type="AlphaFoldDB" id="A0A6A6FKI2"/>
<gene>
    <name evidence="2" type="ORF">CERZMDRAFT_117153</name>
</gene>
<accession>A0A6A6FKI2</accession>
<organism evidence="2 3">
    <name type="scientific">Cercospora zeae-maydis SCOH1-5</name>
    <dbReference type="NCBI Taxonomy" id="717836"/>
    <lineage>
        <taxon>Eukaryota</taxon>
        <taxon>Fungi</taxon>
        <taxon>Dikarya</taxon>
        <taxon>Ascomycota</taxon>
        <taxon>Pezizomycotina</taxon>
        <taxon>Dothideomycetes</taxon>
        <taxon>Dothideomycetidae</taxon>
        <taxon>Mycosphaerellales</taxon>
        <taxon>Mycosphaerellaceae</taxon>
        <taxon>Cercospora</taxon>
    </lineage>
</organism>
<dbReference type="EMBL" id="ML992669">
    <property type="protein sequence ID" value="KAF2213999.1"/>
    <property type="molecule type" value="Genomic_DNA"/>
</dbReference>
<protein>
    <submittedName>
        <fullName evidence="2">Uncharacterized protein</fullName>
    </submittedName>
</protein>
<evidence type="ECO:0000313" key="2">
    <source>
        <dbReference type="EMBL" id="KAF2213999.1"/>
    </source>
</evidence>
<evidence type="ECO:0000313" key="3">
    <source>
        <dbReference type="Proteomes" id="UP000799539"/>
    </source>
</evidence>
<proteinExistence type="predicted"/>
<dbReference type="Proteomes" id="UP000799539">
    <property type="component" value="Unassembled WGS sequence"/>
</dbReference>
<feature type="region of interest" description="Disordered" evidence="1">
    <location>
        <begin position="96"/>
        <end position="116"/>
    </location>
</feature>